<reference evidence="1 2" key="1">
    <citation type="submission" date="2019-05" db="EMBL/GenBank/DDBJ databases">
        <title>Another draft genome of Portunus trituberculatus and its Hox gene families provides insights of decapod evolution.</title>
        <authorList>
            <person name="Jeong J.-H."/>
            <person name="Song I."/>
            <person name="Kim S."/>
            <person name="Choi T."/>
            <person name="Kim D."/>
            <person name="Ryu S."/>
            <person name="Kim W."/>
        </authorList>
    </citation>
    <scope>NUCLEOTIDE SEQUENCE [LARGE SCALE GENOMIC DNA]</scope>
    <source>
        <tissue evidence="1">Muscle</tissue>
    </source>
</reference>
<name>A0A5B7E3U1_PORTR</name>
<dbReference type="EMBL" id="VSRR010001842">
    <property type="protein sequence ID" value="MPC28017.1"/>
    <property type="molecule type" value="Genomic_DNA"/>
</dbReference>
<gene>
    <name evidence="1" type="ORF">E2C01_021210</name>
</gene>
<evidence type="ECO:0000313" key="2">
    <source>
        <dbReference type="Proteomes" id="UP000324222"/>
    </source>
</evidence>
<proteinExistence type="predicted"/>
<accession>A0A5B7E3U1</accession>
<keyword evidence="2" id="KW-1185">Reference proteome</keyword>
<evidence type="ECO:0000313" key="1">
    <source>
        <dbReference type="EMBL" id="MPC28017.1"/>
    </source>
</evidence>
<dbReference type="AlphaFoldDB" id="A0A5B7E3U1"/>
<organism evidence="1 2">
    <name type="scientific">Portunus trituberculatus</name>
    <name type="common">Swimming crab</name>
    <name type="synonym">Neptunus trituberculatus</name>
    <dbReference type="NCBI Taxonomy" id="210409"/>
    <lineage>
        <taxon>Eukaryota</taxon>
        <taxon>Metazoa</taxon>
        <taxon>Ecdysozoa</taxon>
        <taxon>Arthropoda</taxon>
        <taxon>Crustacea</taxon>
        <taxon>Multicrustacea</taxon>
        <taxon>Malacostraca</taxon>
        <taxon>Eumalacostraca</taxon>
        <taxon>Eucarida</taxon>
        <taxon>Decapoda</taxon>
        <taxon>Pleocyemata</taxon>
        <taxon>Brachyura</taxon>
        <taxon>Eubrachyura</taxon>
        <taxon>Portunoidea</taxon>
        <taxon>Portunidae</taxon>
        <taxon>Portuninae</taxon>
        <taxon>Portunus</taxon>
    </lineage>
</organism>
<protein>
    <submittedName>
        <fullName evidence="1">Uncharacterized protein</fullName>
    </submittedName>
</protein>
<comment type="caution">
    <text evidence="1">The sequence shown here is derived from an EMBL/GenBank/DDBJ whole genome shotgun (WGS) entry which is preliminary data.</text>
</comment>
<sequence>MDLMLEEMQLVVRGSKVVYRGTLSAALAQPVGGAGGSGTVELSALRPLRPRSSLLACVDGLSVLSQQGRIVPTHAQNLGTSVSVAIQVEGCSQCIHGTCHQKMLPSPHHLPPLLIISPWYAGEAPVLHKLVEFGGQVTWVAYQAQFELFTQEQGWSTQTRCCNWWLACMGQHWISWHT</sequence>
<dbReference type="Proteomes" id="UP000324222">
    <property type="component" value="Unassembled WGS sequence"/>
</dbReference>